<dbReference type="Proteomes" id="UP000248314">
    <property type="component" value="Unassembled WGS sequence"/>
</dbReference>
<evidence type="ECO:0000256" key="1">
    <source>
        <dbReference type="SAM" id="Phobius"/>
    </source>
</evidence>
<reference evidence="2 3" key="1">
    <citation type="submission" date="2018-05" db="EMBL/GenBank/DDBJ databases">
        <title>Genomic Encyclopedia of Type Strains, Phase I: the one thousand microbial genomes (KMG-I) project.</title>
        <authorList>
            <person name="Kyrpides N."/>
        </authorList>
    </citation>
    <scope>NUCLEOTIDE SEQUENCE [LARGE SCALE GENOMIC DNA]</scope>
    <source>
        <strain evidence="2 3">DSM 15611</strain>
    </source>
</reference>
<dbReference type="EMBL" id="QJJX01000007">
    <property type="protein sequence ID" value="PXX23175.1"/>
    <property type="molecule type" value="Genomic_DNA"/>
</dbReference>
<evidence type="ECO:0000313" key="3">
    <source>
        <dbReference type="Proteomes" id="UP000248314"/>
    </source>
</evidence>
<sequence length="39" mass="4577">MKLVNPNRSLDHNVSRVLVFVLFPNIFYFLVGIFTFFAT</sequence>
<comment type="caution">
    <text evidence="2">The sequence shown here is derived from an EMBL/GenBank/DDBJ whole genome shotgun (WGS) entry which is preliminary data.</text>
</comment>
<accession>A0A318HX22</accession>
<gene>
    <name evidence="2" type="ORF">EJ73_00840</name>
</gene>
<proteinExistence type="predicted"/>
<keyword evidence="1" id="KW-1133">Transmembrane helix</keyword>
<feature type="transmembrane region" description="Helical" evidence="1">
    <location>
        <begin position="17"/>
        <end position="38"/>
    </location>
</feature>
<protein>
    <submittedName>
        <fullName evidence="2">Uncharacterized protein</fullName>
    </submittedName>
</protein>
<name>A0A318HX22_9BACT</name>
<organism evidence="2 3">
    <name type="scientific">Hoylesella shahii DSM 15611 = JCM 12083</name>
    <dbReference type="NCBI Taxonomy" id="1122991"/>
    <lineage>
        <taxon>Bacteria</taxon>
        <taxon>Pseudomonadati</taxon>
        <taxon>Bacteroidota</taxon>
        <taxon>Bacteroidia</taxon>
        <taxon>Bacteroidales</taxon>
        <taxon>Prevotellaceae</taxon>
        <taxon>Hoylesella</taxon>
    </lineage>
</organism>
<keyword evidence="1" id="KW-0812">Transmembrane</keyword>
<keyword evidence="3" id="KW-1185">Reference proteome</keyword>
<keyword evidence="1" id="KW-0472">Membrane</keyword>
<evidence type="ECO:0000313" key="2">
    <source>
        <dbReference type="EMBL" id="PXX23175.1"/>
    </source>
</evidence>
<dbReference type="AlphaFoldDB" id="A0A318HX22"/>